<evidence type="ECO:0000313" key="2">
    <source>
        <dbReference type="EMBL" id="THJ40366.1"/>
    </source>
</evidence>
<dbReference type="InterPro" id="IPR037401">
    <property type="entry name" value="SnoaL-like"/>
</dbReference>
<gene>
    <name evidence="2" type="ORF">E8Q35_19270</name>
</gene>
<accession>A0A4S5CC67</accession>
<dbReference type="SUPFAM" id="SSF54427">
    <property type="entry name" value="NTF2-like"/>
    <property type="match status" value="1"/>
</dbReference>
<reference evidence="2 3" key="1">
    <citation type="submission" date="2019-04" db="EMBL/GenBank/DDBJ databases">
        <title>Comparative genomics of Aeromonas veronii strains pathogenic to fish.</title>
        <authorList>
            <person name="Cascarano M.C."/>
            <person name="Smyrli M."/>
            <person name="Katharios P."/>
        </authorList>
    </citation>
    <scope>NUCLEOTIDE SEQUENCE [LARGE SCALE GENOMIC DNA]</scope>
    <source>
        <strain evidence="2 3">XU1</strain>
    </source>
</reference>
<dbReference type="RefSeq" id="WP_064341968.1">
    <property type="nucleotide sequence ID" value="NZ_AP027937.1"/>
</dbReference>
<dbReference type="EMBL" id="SSUX01000018">
    <property type="protein sequence ID" value="THJ40366.1"/>
    <property type="molecule type" value="Genomic_DNA"/>
</dbReference>
<evidence type="ECO:0000259" key="1">
    <source>
        <dbReference type="Pfam" id="PF12680"/>
    </source>
</evidence>
<sequence>MELNTMEPKAVVEAYWQEMQSNDFAKAASWLGDDFFCDWPQSGERIVGRENFIEINRRYPAAGLWRFEIVRLLAQGSEVVSEVLVSDGVVNARAITFHHVAEGKIQQQTEYWPDEYAAPEWRSSWVCPMPKS</sequence>
<dbReference type="AlphaFoldDB" id="A0A4S5CC67"/>
<name>A0A4S5CC67_AERVE</name>
<evidence type="ECO:0000313" key="3">
    <source>
        <dbReference type="Proteomes" id="UP000309618"/>
    </source>
</evidence>
<dbReference type="Proteomes" id="UP000309618">
    <property type="component" value="Unassembled WGS sequence"/>
</dbReference>
<proteinExistence type="predicted"/>
<dbReference type="Pfam" id="PF12680">
    <property type="entry name" value="SnoaL_2"/>
    <property type="match status" value="1"/>
</dbReference>
<dbReference type="Gene3D" id="3.10.450.50">
    <property type="match status" value="1"/>
</dbReference>
<organism evidence="2 3">
    <name type="scientific">Aeromonas veronii</name>
    <dbReference type="NCBI Taxonomy" id="654"/>
    <lineage>
        <taxon>Bacteria</taxon>
        <taxon>Pseudomonadati</taxon>
        <taxon>Pseudomonadota</taxon>
        <taxon>Gammaproteobacteria</taxon>
        <taxon>Aeromonadales</taxon>
        <taxon>Aeromonadaceae</taxon>
        <taxon>Aeromonas</taxon>
    </lineage>
</organism>
<feature type="domain" description="SnoaL-like" evidence="1">
    <location>
        <begin position="12"/>
        <end position="106"/>
    </location>
</feature>
<protein>
    <submittedName>
        <fullName evidence="2">Nuclear transport factor 2 family protein</fullName>
    </submittedName>
</protein>
<comment type="caution">
    <text evidence="2">The sequence shown here is derived from an EMBL/GenBank/DDBJ whole genome shotgun (WGS) entry which is preliminary data.</text>
</comment>
<dbReference type="InterPro" id="IPR032710">
    <property type="entry name" value="NTF2-like_dom_sf"/>
</dbReference>